<comment type="caution">
    <text evidence="2">The sequence shown here is derived from an EMBL/GenBank/DDBJ whole genome shotgun (WGS) entry which is preliminary data.</text>
</comment>
<protein>
    <recommendedName>
        <fullName evidence="4">Heterokaryon incompatibility domain-containing protein</fullName>
    </recommendedName>
</protein>
<organism evidence="2 3">
    <name type="scientific">Alternaria panax</name>
    <dbReference type="NCBI Taxonomy" id="48097"/>
    <lineage>
        <taxon>Eukaryota</taxon>
        <taxon>Fungi</taxon>
        <taxon>Dikarya</taxon>
        <taxon>Ascomycota</taxon>
        <taxon>Pezizomycotina</taxon>
        <taxon>Dothideomycetes</taxon>
        <taxon>Pleosporomycetidae</taxon>
        <taxon>Pleosporales</taxon>
        <taxon>Pleosporineae</taxon>
        <taxon>Pleosporaceae</taxon>
        <taxon>Alternaria</taxon>
        <taxon>Alternaria sect. Panax</taxon>
    </lineage>
</organism>
<dbReference type="PANTHER" id="PTHR24148">
    <property type="entry name" value="ANKYRIN REPEAT DOMAIN-CONTAINING PROTEIN 39 HOMOLOG-RELATED"/>
    <property type="match status" value="1"/>
</dbReference>
<sequence length="216" mass="25066">MQWKSLIALRYRSYWRRVWIQQEVYLARRRSYHCGDRRLAGFEFEETIEAVGAWLAVEEIRNLMQASPAYGLVSKIGYSFYDPGYLVHWQGNVALHDLEASESPDFVYGLLGVGRDCQNGEIMPDYSMSVQQLYVETMVFYFSHAAVYHVLDIPRRLAEKTGVSTNENIRPILDKHWPVSVSSDNQSPEEKEKAQDIGTRQSRDKIARFFMLGLKD</sequence>
<dbReference type="Proteomes" id="UP001199106">
    <property type="component" value="Unassembled WGS sequence"/>
</dbReference>
<dbReference type="InterPro" id="IPR052895">
    <property type="entry name" value="HetReg/Transcr_Mod"/>
</dbReference>
<gene>
    <name evidence="2" type="ORF">G6011_02534</name>
</gene>
<reference evidence="2" key="1">
    <citation type="submission" date="2021-07" db="EMBL/GenBank/DDBJ databases">
        <title>Genome Resource of American Ginseng Black Spot Pathogen Alternaria panax.</title>
        <authorList>
            <person name="Qiu C."/>
            <person name="Wang W."/>
            <person name="Liu Z."/>
        </authorList>
    </citation>
    <scope>NUCLEOTIDE SEQUENCE</scope>
    <source>
        <strain evidence="2">BNCC115425</strain>
    </source>
</reference>
<feature type="region of interest" description="Disordered" evidence="1">
    <location>
        <begin position="178"/>
        <end position="202"/>
    </location>
</feature>
<accession>A0AAD4F9S5</accession>
<dbReference type="AlphaFoldDB" id="A0AAD4F9S5"/>
<feature type="compositionally biased region" description="Basic and acidic residues" evidence="1">
    <location>
        <begin position="188"/>
        <end position="202"/>
    </location>
</feature>
<evidence type="ECO:0000313" key="3">
    <source>
        <dbReference type="Proteomes" id="UP001199106"/>
    </source>
</evidence>
<dbReference type="PANTHER" id="PTHR24148:SF64">
    <property type="entry name" value="HETEROKARYON INCOMPATIBILITY DOMAIN-CONTAINING PROTEIN"/>
    <property type="match status" value="1"/>
</dbReference>
<evidence type="ECO:0000256" key="1">
    <source>
        <dbReference type="SAM" id="MobiDB-lite"/>
    </source>
</evidence>
<evidence type="ECO:0008006" key="4">
    <source>
        <dbReference type="Google" id="ProtNLM"/>
    </source>
</evidence>
<evidence type="ECO:0000313" key="2">
    <source>
        <dbReference type="EMBL" id="KAG9185978.1"/>
    </source>
</evidence>
<dbReference type="EMBL" id="JAANER010000009">
    <property type="protein sequence ID" value="KAG9185978.1"/>
    <property type="molecule type" value="Genomic_DNA"/>
</dbReference>
<keyword evidence="3" id="KW-1185">Reference proteome</keyword>
<proteinExistence type="predicted"/>
<name>A0AAD4F9S5_9PLEO</name>